<dbReference type="NCBIfam" id="NF001100">
    <property type="entry name" value="PRK00133.1"/>
    <property type="match status" value="1"/>
</dbReference>
<dbReference type="HAMAP" id="MF_00098">
    <property type="entry name" value="Met_tRNA_synth_type1"/>
    <property type="match status" value="1"/>
</dbReference>
<accession>A0A3B1CCV9</accession>
<dbReference type="InterPro" id="IPR014729">
    <property type="entry name" value="Rossmann-like_a/b/a_fold"/>
</dbReference>
<dbReference type="PANTHER" id="PTHR45765">
    <property type="entry name" value="METHIONINE--TRNA LIGASE"/>
    <property type="match status" value="1"/>
</dbReference>
<dbReference type="InterPro" id="IPR023458">
    <property type="entry name" value="Met-tRNA_ligase_1"/>
</dbReference>
<dbReference type="Pfam" id="PF19303">
    <property type="entry name" value="Anticodon_3"/>
    <property type="match status" value="1"/>
</dbReference>
<dbReference type="Gene3D" id="1.10.730.10">
    <property type="entry name" value="Isoleucyl-tRNA Synthetase, Domain 1"/>
    <property type="match status" value="1"/>
</dbReference>
<dbReference type="Pfam" id="PF01588">
    <property type="entry name" value="tRNA_bind"/>
    <property type="match status" value="1"/>
</dbReference>
<evidence type="ECO:0000256" key="2">
    <source>
        <dbReference type="ARBA" id="ARBA00004496"/>
    </source>
</evidence>
<dbReference type="InterPro" id="IPR015413">
    <property type="entry name" value="Methionyl/Leucyl_tRNA_Synth"/>
</dbReference>
<dbReference type="InterPro" id="IPR033911">
    <property type="entry name" value="MetRS_core"/>
</dbReference>
<dbReference type="GO" id="GO:0046872">
    <property type="term" value="F:metal ion binding"/>
    <property type="evidence" value="ECO:0007669"/>
    <property type="project" value="UniProtKB-KW"/>
</dbReference>
<feature type="domain" description="TRNA-binding" evidence="18">
    <location>
        <begin position="567"/>
        <end position="667"/>
    </location>
</feature>
<dbReference type="FunFam" id="2.20.28.20:FF:000001">
    <property type="entry name" value="Methionine--tRNA ligase"/>
    <property type="match status" value="1"/>
</dbReference>
<dbReference type="InterPro" id="IPR041872">
    <property type="entry name" value="Anticodon_Met"/>
</dbReference>
<dbReference type="Gene3D" id="3.40.50.620">
    <property type="entry name" value="HUPs"/>
    <property type="match status" value="1"/>
</dbReference>
<comment type="function">
    <text evidence="1">Is required not only for elongation of protein synthesis but also for the initiation of all mRNA translation through initiator tRNA(fMet) aminoacylation.</text>
</comment>
<evidence type="ECO:0000256" key="10">
    <source>
        <dbReference type="ARBA" id="ARBA00022741"/>
    </source>
</evidence>
<keyword evidence="6" id="KW-0963">Cytoplasm</keyword>
<reference evidence="19" key="1">
    <citation type="submission" date="2018-06" db="EMBL/GenBank/DDBJ databases">
        <authorList>
            <person name="Zhirakovskaya E."/>
        </authorList>
    </citation>
    <scope>NUCLEOTIDE SEQUENCE</scope>
</reference>
<dbReference type="SUPFAM" id="SSF47323">
    <property type="entry name" value="Anticodon-binding domain of a subclass of class I aminoacyl-tRNA synthetases"/>
    <property type="match status" value="1"/>
</dbReference>
<dbReference type="InterPro" id="IPR014758">
    <property type="entry name" value="Met-tRNA_synth"/>
</dbReference>
<dbReference type="InterPro" id="IPR004495">
    <property type="entry name" value="Met-tRNA-synth_bsu_C"/>
</dbReference>
<dbReference type="SUPFAM" id="SSF50249">
    <property type="entry name" value="Nucleic acid-binding proteins"/>
    <property type="match status" value="1"/>
</dbReference>
<evidence type="ECO:0000256" key="9">
    <source>
        <dbReference type="ARBA" id="ARBA00022723"/>
    </source>
</evidence>
<dbReference type="InterPro" id="IPR002547">
    <property type="entry name" value="tRNA-bd_dom"/>
</dbReference>
<dbReference type="PROSITE" id="PS50886">
    <property type="entry name" value="TRBD"/>
    <property type="match status" value="1"/>
</dbReference>
<dbReference type="Pfam" id="PF09334">
    <property type="entry name" value="tRNA-synt_1g"/>
    <property type="match status" value="1"/>
</dbReference>
<evidence type="ECO:0000256" key="13">
    <source>
        <dbReference type="ARBA" id="ARBA00022884"/>
    </source>
</evidence>
<evidence type="ECO:0000256" key="5">
    <source>
        <dbReference type="ARBA" id="ARBA00018753"/>
    </source>
</evidence>
<dbReference type="InterPro" id="IPR029038">
    <property type="entry name" value="MetRS_Zn"/>
</dbReference>
<protein>
    <recommendedName>
        <fullName evidence="5">Methionine--tRNA ligase</fullName>
        <ecNumber evidence="4">6.1.1.10</ecNumber>
    </recommendedName>
    <alternativeName>
        <fullName evidence="16">Methionyl-tRNA synthetase</fullName>
    </alternativeName>
</protein>
<organism evidence="19">
    <name type="scientific">hydrothermal vent metagenome</name>
    <dbReference type="NCBI Taxonomy" id="652676"/>
    <lineage>
        <taxon>unclassified sequences</taxon>
        <taxon>metagenomes</taxon>
        <taxon>ecological metagenomes</taxon>
    </lineage>
</organism>
<evidence type="ECO:0000256" key="3">
    <source>
        <dbReference type="ARBA" id="ARBA00011738"/>
    </source>
</evidence>
<dbReference type="SUPFAM" id="SSF57770">
    <property type="entry name" value="Methionyl-tRNA synthetase (MetRS), Zn-domain"/>
    <property type="match status" value="1"/>
</dbReference>
<dbReference type="Gene3D" id="2.40.50.140">
    <property type="entry name" value="Nucleic acid-binding proteins"/>
    <property type="match status" value="1"/>
</dbReference>
<evidence type="ECO:0000256" key="8">
    <source>
        <dbReference type="ARBA" id="ARBA00022598"/>
    </source>
</evidence>
<keyword evidence="15 19" id="KW-0030">Aminoacyl-tRNA synthetase</keyword>
<keyword evidence="10" id="KW-0547">Nucleotide-binding</keyword>
<dbReference type="EC" id="6.1.1.10" evidence="4"/>
<evidence type="ECO:0000256" key="4">
    <source>
        <dbReference type="ARBA" id="ARBA00012838"/>
    </source>
</evidence>
<evidence type="ECO:0000256" key="1">
    <source>
        <dbReference type="ARBA" id="ARBA00003314"/>
    </source>
</evidence>
<keyword evidence="12" id="KW-0067">ATP-binding</keyword>
<evidence type="ECO:0000259" key="18">
    <source>
        <dbReference type="PROSITE" id="PS50886"/>
    </source>
</evidence>
<dbReference type="AlphaFoldDB" id="A0A3B1CCV9"/>
<dbReference type="FunFam" id="2.40.50.140:FF:000042">
    <property type="entry name" value="Methionine--tRNA ligase"/>
    <property type="match status" value="1"/>
</dbReference>
<keyword evidence="11" id="KW-0862">Zinc</keyword>
<keyword evidence="13" id="KW-0694">RNA-binding</keyword>
<dbReference type="CDD" id="cd07957">
    <property type="entry name" value="Anticodon_Ia_Met"/>
    <property type="match status" value="1"/>
</dbReference>
<sequence>MNLAPKVVTAALPYANGSIHLGHLVEYIQADIFVRFQKMAGVKCHYFCADDTHGAPIMIRAKNENVAPEKIIDRYQKEHLKDFIDFHIEFDNYHSTNSPENKQLAEEIFLKLQQGGHILTREVEQTYCENDKMFLPDRFVRGVCPKCAALDQYGDSCEVCGSHYDSTELKEPKCALCGEAPARRKSDHYFFRVSDYVDALEIFLKSDALQPEVKNFLQTWLKEGLREWDISRDGPYFGFKIPGEENKYFYVWLDAPIGYISSVKHWTDRTGEDFDAIWKDGDTEIHHFIGKDIIYFHTLFWIPMLKGSGYKLPAKIRVHGFLTINGEKMSKTKGTFINARTYLDYLDPELLRYYYASKLKNSVDDLDLSFQDFVFRVNAELVNKIANLGSRTISILNKNKELDNRLGNVARGEKEMLAKMQEEADSLAGHYDDCDFSLAIKKISRMADTANTFIDRAAPWDVKDDPERLAEILTAGINAFRLIALYLKPVVPVFVSKVERILKIKPLVWGDSQTLLENHQIGKFERLAERIDLKAVDKILAAAGESARVSAPKKKTKGEPLMIDFDDFSKIDLRTAMVTKAEKIPKADKLLKLCVDVGGEERTIVAGIAKHYTPEEMVGKTVVIVANLRPRKLMGVESQGMILAVNDGEKLVVMRPDGAAASGLRIS</sequence>
<dbReference type="Gene3D" id="2.20.28.20">
    <property type="entry name" value="Methionyl-tRNA synthetase, Zn-domain"/>
    <property type="match status" value="1"/>
</dbReference>
<name>A0A3B1CCV9_9ZZZZ</name>
<keyword evidence="9" id="KW-0479">Metal-binding</keyword>
<proteinExistence type="inferred from homology"/>
<dbReference type="GO" id="GO:0004825">
    <property type="term" value="F:methionine-tRNA ligase activity"/>
    <property type="evidence" value="ECO:0007669"/>
    <property type="project" value="UniProtKB-EC"/>
</dbReference>
<keyword evidence="7" id="KW-0820">tRNA-binding</keyword>
<dbReference type="CDD" id="cd00814">
    <property type="entry name" value="MetRS_core"/>
    <property type="match status" value="1"/>
</dbReference>
<comment type="subcellular location">
    <subcellularLocation>
        <location evidence="2">Cytoplasm</location>
    </subcellularLocation>
</comment>
<evidence type="ECO:0000256" key="12">
    <source>
        <dbReference type="ARBA" id="ARBA00022840"/>
    </source>
</evidence>
<evidence type="ECO:0000256" key="17">
    <source>
        <dbReference type="ARBA" id="ARBA00047364"/>
    </source>
</evidence>
<dbReference type="GO" id="GO:0006431">
    <property type="term" value="P:methionyl-tRNA aminoacylation"/>
    <property type="evidence" value="ECO:0007669"/>
    <property type="project" value="InterPro"/>
</dbReference>
<dbReference type="InterPro" id="IPR012340">
    <property type="entry name" value="NA-bd_OB-fold"/>
</dbReference>
<evidence type="ECO:0000256" key="14">
    <source>
        <dbReference type="ARBA" id="ARBA00022917"/>
    </source>
</evidence>
<keyword evidence="8 19" id="KW-0436">Ligase</keyword>
<dbReference type="GO" id="GO:0005524">
    <property type="term" value="F:ATP binding"/>
    <property type="evidence" value="ECO:0007669"/>
    <property type="project" value="UniProtKB-KW"/>
</dbReference>
<comment type="catalytic activity">
    <reaction evidence="17">
        <text>tRNA(Met) + L-methionine + ATP = L-methionyl-tRNA(Met) + AMP + diphosphate</text>
        <dbReference type="Rhea" id="RHEA:13481"/>
        <dbReference type="Rhea" id="RHEA-COMP:9667"/>
        <dbReference type="Rhea" id="RHEA-COMP:9698"/>
        <dbReference type="ChEBI" id="CHEBI:30616"/>
        <dbReference type="ChEBI" id="CHEBI:33019"/>
        <dbReference type="ChEBI" id="CHEBI:57844"/>
        <dbReference type="ChEBI" id="CHEBI:78442"/>
        <dbReference type="ChEBI" id="CHEBI:78530"/>
        <dbReference type="ChEBI" id="CHEBI:456215"/>
        <dbReference type="EC" id="6.1.1.10"/>
    </reaction>
</comment>
<evidence type="ECO:0000256" key="15">
    <source>
        <dbReference type="ARBA" id="ARBA00023146"/>
    </source>
</evidence>
<evidence type="ECO:0000256" key="16">
    <source>
        <dbReference type="ARBA" id="ARBA00030904"/>
    </source>
</evidence>
<dbReference type="GO" id="GO:0005829">
    <property type="term" value="C:cytosol"/>
    <property type="evidence" value="ECO:0007669"/>
    <property type="project" value="TreeGrafter"/>
</dbReference>
<evidence type="ECO:0000256" key="7">
    <source>
        <dbReference type="ARBA" id="ARBA00022555"/>
    </source>
</evidence>
<dbReference type="SUPFAM" id="SSF52374">
    <property type="entry name" value="Nucleotidylyl transferase"/>
    <property type="match status" value="1"/>
</dbReference>
<dbReference type="PANTHER" id="PTHR45765:SF1">
    <property type="entry name" value="METHIONINE--TRNA LIGASE, CYTOPLASMIC"/>
    <property type="match status" value="1"/>
</dbReference>
<dbReference type="PRINTS" id="PR01041">
    <property type="entry name" value="TRNASYNTHMET"/>
</dbReference>
<dbReference type="CDD" id="cd02800">
    <property type="entry name" value="tRNA_bind_EcMetRS_like"/>
    <property type="match status" value="1"/>
</dbReference>
<dbReference type="InterPro" id="IPR009080">
    <property type="entry name" value="tRNAsynth_Ia_anticodon-bd"/>
</dbReference>
<evidence type="ECO:0000256" key="11">
    <source>
        <dbReference type="ARBA" id="ARBA00022833"/>
    </source>
</evidence>
<dbReference type="GO" id="GO:0000049">
    <property type="term" value="F:tRNA binding"/>
    <property type="evidence" value="ECO:0007669"/>
    <property type="project" value="UniProtKB-KW"/>
</dbReference>
<evidence type="ECO:0000256" key="6">
    <source>
        <dbReference type="ARBA" id="ARBA00022490"/>
    </source>
</evidence>
<comment type="subunit">
    <text evidence="3">Homodimer.</text>
</comment>
<dbReference type="PROSITE" id="PS00178">
    <property type="entry name" value="AA_TRNA_LIGASE_I"/>
    <property type="match status" value="1"/>
</dbReference>
<evidence type="ECO:0000313" key="19">
    <source>
        <dbReference type="EMBL" id="VAX21708.1"/>
    </source>
</evidence>
<dbReference type="NCBIfam" id="TIGR00398">
    <property type="entry name" value="metG"/>
    <property type="match status" value="1"/>
</dbReference>
<gene>
    <name evidence="19" type="ORF">MNBD_NITROSPINAE02-802</name>
</gene>
<dbReference type="NCBIfam" id="TIGR00399">
    <property type="entry name" value="metG_C_term"/>
    <property type="match status" value="1"/>
</dbReference>
<dbReference type="EMBL" id="UOGE01000068">
    <property type="protein sequence ID" value="VAX21708.1"/>
    <property type="molecule type" value="Genomic_DNA"/>
</dbReference>
<dbReference type="InterPro" id="IPR001412">
    <property type="entry name" value="aa-tRNA-synth_I_CS"/>
</dbReference>
<keyword evidence="14" id="KW-0648">Protein biosynthesis</keyword>